<dbReference type="EMBL" id="FZOH01000019">
    <property type="protein sequence ID" value="SNT03950.1"/>
    <property type="molecule type" value="Genomic_DNA"/>
</dbReference>
<dbReference type="AlphaFoldDB" id="A0A239JDN7"/>
<gene>
    <name evidence="1" type="ORF">SAMN04488107_4728</name>
</gene>
<feature type="non-terminal residue" evidence="1">
    <location>
        <position position="1"/>
    </location>
</feature>
<accession>A0A239JDN7</accession>
<reference evidence="2" key="1">
    <citation type="submission" date="2017-06" db="EMBL/GenBank/DDBJ databases">
        <authorList>
            <person name="Varghese N."/>
            <person name="Submissions S."/>
        </authorList>
    </citation>
    <scope>NUCLEOTIDE SEQUENCE [LARGE SCALE GENOMIC DNA]</scope>
    <source>
        <strain evidence="2">DSM 45423</strain>
    </source>
</reference>
<evidence type="ECO:0008006" key="3">
    <source>
        <dbReference type="Google" id="ProtNLM"/>
    </source>
</evidence>
<name>A0A239JDN7_9ACTN</name>
<evidence type="ECO:0000313" key="2">
    <source>
        <dbReference type="Proteomes" id="UP000198386"/>
    </source>
</evidence>
<protein>
    <recommendedName>
        <fullName evidence="3">Helix-turn-helix transcriptional regulator</fullName>
    </recommendedName>
</protein>
<evidence type="ECO:0000313" key="1">
    <source>
        <dbReference type="EMBL" id="SNT03950.1"/>
    </source>
</evidence>
<keyword evidence="2" id="KW-1185">Reference proteome</keyword>
<sequence length="447" mass="46674">DALDEAERAGLLRVEEGVVSLYHPLVRSAVYGAATSAQRRAAHRALAAAVGTDADRRAWHLAAAADRPDEQVVAALDGVAERAAARGGHEAAADAWARAAELTPGGEARGRRLYLAASSAWLGAHPSRAAALAQAADADVGDPLLRAQLLTLQGQVAWNTRSLDDGYEFVLRAAEVAAGVDQAMAQQLAMLAASLSACGARSPRAVDLTALVPAPPPGAPPRPRAARALMHGFLAADRQDWATAAEAFRCAFALTDADPVDDHVLQPNLGVAAWLIDDDERDLRLHEQQLTAARRAGALTMVEHALTRGAQVQIATGAWGRAAAAAAEALPLAAATGHAGLTALPTAELAVVAALRGDDAADRSLAEVAAVREAHPVGISDFLVVDLLHWARGLRAAGRPDTALHHLEQIASPRLRRMAAIDRLETAARAGRDDLARAWLAELEGFA</sequence>
<proteinExistence type="predicted"/>
<organism evidence="1 2">
    <name type="scientific">Geodermatophilus saharensis</name>
    <dbReference type="NCBI Taxonomy" id="1137994"/>
    <lineage>
        <taxon>Bacteria</taxon>
        <taxon>Bacillati</taxon>
        <taxon>Actinomycetota</taxon>
        <taxon>Actinomycetes</taxon>
        <taxon>Geodermatophilales</taxon>
        <taxon>Geodermatophilaceae</taxon>
        <taxon>Geodermatophilus</taxon>
    </lineage>
</organism>
<feature type="non-terminal residue" evidence="1">
    <location>
        <position position="447"/>
    </location>
</feature>
<dbReference type="Proteomes" id="UP000198386">
    <property type="component" value="Unassembled WGS sequence"/>
</dbReference>